<sequence length="297" mass="33198">MALQDVETSWGQWRRVFGTPRSAQRRQLEAMLERKPVLLYWGDSWFTTPLYMNLALQSMRRIDGLAMLAGKPGALAAQLFDKRSVARTLGWLKTYPFDVLCVSAGGNDGLSERLAKIFPKKDAGRMSAEEAFDRVVDAGLFGTIAAHYHRLLDALEPLHRKRPAFRVVGHGYALVQRIGAKAKLTTRNIGLVATFKRDTGPWLWPPMKPVLGAMDEARRFAHLLMREGFRDLVLAGLAHDYKGFFNYADFTDEPSAATDAFWNDEIHPTEQGFEAIAPALNAEIRKALPAAKRAAVS</sequence>
<evidence type="ECO:0000313" key="2">
    <source>
        <dbReference type="Proteomes" id="UP000294599"/>
    </source>
</evidence>
<dbReference type="SUPFAM" id="SSF52266">
    <property type="entry name" value="SGNH hydrolase"/>
    <property type="match status" value="1"/>
</dbReference>
<accession>A0A4R3LJH4</accession>
<name>A0A4R3LJH4_9GAMM</name>
<dbReference type="OrthoDB" id="6194308at2"/>
<proteinExistence type="predicted"/>
<dbReference type="GO" id="GO:0016788">
    <property type="term" value="F:hydrolase activity, acting on ester bonds"/>
    <property type="evidence" value="ECO:0007669"/>
    <property type="project" value="UniProtKB-ARBA"/>
</dbReference>
<dbReference type="AlphaFoldDB" id="A0A4R3LJH4"/>
<gene>
    <name evidence="1" type="ORF">EDC25_103180</name>
</gene>
<organism evidence="1 2">
    <name type="scientific">Pseudofulvimonas gallinarii</name>
    <dbReference type="NCBI Taxonomy" id="634155"/>
    <lineage>
        <taxon>Bacteria</taxon>
        <taxon>Pseudomonadati</taxon>
        <taxon>Pseudomonadota</taxon>
        <taxon>Gammaproteobacteria</taxon>
        <taxon>Lysobacterales</taxon>
        <taxon>Rhodanobacteraceae</taxon>
        <taxon>Pseudofulvimonas</taxon>
    </lineage>
</organism>
<keyword evidence="2" id="KW-1185">Reference proteome</keyword>
<protein>
    <recommendedName>
        <fullName evidence="3">GDSL-like lipase/acylhydrolase family protein</fullName>
    </recommendedName>
</protein>
<dbReference type="EMBL" id="SMAF01000003">
    <property type="protein sequence ID" value="TCT00412.1"/>
    <property type="molecule type" value="Genomic_DNA"/>
</dbReference>
<evidence type="ECO:0008006" key="3">
    <source>
        <dbReference type="Google" id="ProtNLM"/>
    </source>
</evidence>
<dbReference type="InterPro" id="IPR036514">
    <property type="entry name" value="SGNH_hydro_sf"/>
</dbReference>
<comment type="caution">
    <text evidence="1">The sequence shown here is derived from an EMBL/GenBank/DDBJ whole genome shotgun (WGS) entry which is preliminary data.</text>
</comment>
<dbReference type="RefSeq" id="WP_123522445.1">
    <property type="nucleotide sequence ID" value="NZ_JBHLWF010000020.1"/>
</dbReference>
<reference evidence="1 2" key="1">
    <citation type="submission" date="2019-03" db="EMBL/GenBank/DDBJ databases">
        <title>Genomic Encyclopedia of Type Strains, Phase IV (KMG-IV): sequencing the most valuable type-strain genomes for metagenomic binning, comparative biology and taxonomic classification.</title>
        <authorList>
            <person name="Goeker M."/>
        </authorList>
    </citation>
    <scope>NUCLEOTIDE SEQUENCE [LARGE SCALE GENOMIC DNA]</scope>
    <source>
        <strain evidence="1 2">DSM 21944</strain>
    </source>
</reference>
<dbReference type="Proteomes" id="UP000294599">
    <property type="component" value="Unassembled WGS sequence"/>
</dbReference>
<evidence type="ECO:0000313" key="1">
    <source>
        <dbReference type="EMBL" id="TCT00412.1"/>
    </source>
</evidence>
<dbReference type="Gene3D" id="3.40.50.1110">
    <property type="entry name" value="SGNH hydrolase"/>
    <property type="match status" value="1"/>
</dbReference>